<dbReference type="InterPro" id="IPR000073">
    <property type="entry name" value="AB_hydrolase_1"/>
</dbReference>
<dbReference type="EMBL" id="BMQB01000001">
    <property type="protein sequence ID" value="GGJ78127.1"/>
    <property type="molecule type" value="Genomic_DNA"/>
</dbReference>
<dbReference type="Gene3D" id="3.40.50.1820">
    <property type="entry name" value="alpha/beta hydrolase"/>
    <property type="match status" value="1"/>
</dbReference>
<dbReference type="InterPro" id="IPR029058">
    <property type="entry name" value="AB_hydrolase_fold"/>
</dbReference>
<comment type="caution">
    <text evidence="2">The sequence shown here is derived from an EMBL/GenBank/DDBJ whole genome shotgun (WGS) entry which is preliminary data.</text>
</comment>
<dbReference type="AlphaFoldDB" id="A0A8J3AZF4"/>
<reference evidence="2" key="1">
    <citation type="journal article" date="2014" name="Int. J. Syst. Evol. Microbiol.">
        <title>Complete genome sequence of Corynebacterium casei LMG S-19264T (=DSM 44701T), isolated from a smear-ripened cheese.</title>
        <authorList>
            <consortium name="US DOE Joint Genome Institute (JGI-PGF)"/>
            <person name="Walter F."/>
            <person name="Albersmeier A."/>
            <person name="Kalinowski J."/>
            <person name="Ruckert C."/>
        </authorList>
    </citation>
    <scope>NUCLEOTIDE SEQUENCE</scope>
    <source>
        <strain evidence="2">JCM 3090</strain>
    </source>
</reference>
<accession>A0A8J3AZF4</accession>
<dbReference type="RefSeq" id="WP_189168792.1">
    <property type="nucleotide sequence ID" value="NZ_BMQB01000001.1"/>
</dbReference>
<name>A0A8J3AZF4_9ACTN</name>
<protein>
    <submittedName>
        <fullName evidence="2">Alpha/beta hydrolase</fullName>
    </submittedName>
</protein>
<dbReference type="GO" id="GO:0047372">
    <property type="term" value="F:monoacylglycerol lipase activity"/>
    <property type="evidence" value="ECO:0007669"/>
    <property type="project" value="TreeGrafter"/>
</dbReference>
<dbReference type="GO" id="GO:0046464">
    <property type="term" value="P:acylglycerol catabolic process"/>
    <property type="evidence" value="ECO:0007669"/>
    <property type="project" value="TreeGrafter"/>
</dbReference>
<reference evidence="2" key="2">
    <citation type="submission" date="2020-09" db="EMBL/GenBank/DDBJ databases">
        <authorList>
            <person name="Sun Q."/>
            <person name="Ohkuma M."/>
        </authorList>
    </citation>
    <scope>NUCLEOTIDE SEQUENCE</scope>
    <source>
        <strain evidence="2">JCM 3090</strain>
    </source>
</reference>
<keyword evidence="3" id="KW-1185">Reference proteome</keyword>
<keyword evidence="2" id="KW-0378">Hydrolase</keyword>
<dbReference type="Pfam" id="PF12697">
    <property type="entry name" value="Abhydrolase_6"/>
    <property type="match status" value="1"/>
</dbReference>
<dbReference type="PANTHER" id="PTHR43798">
    <property type="entry name" value="MONOACYLGLYCEROL LIPASE"/>
    <property type="match status" value="1"/>
</dbReference>
<sequence length="233" mass="23655">MLLLLHGMGGNAAVWADWAPLLDREWPGAWRAVDLPGHGAAPPLDRYTFAGMAAAVAADLDPAAEYAVLGHSLGGVVGLALAGGDHGVTVRRVVGLGIKAEWTEQELAGAAGLAARPVRWYDDRGGAAQRFLRVAGLAGLVGAEHPAVAAGLRESAGRWRLAMDPAAFGVGAPDMRGLLASSTAPVVLARGAGDAMVSDAQLAALDPAAVTLPGLGHNAHVESPADTLRLLSP</sequence>
<evidence type="ECO:0000313" key="2">
    <source>
        <dbReference type="EMBL" id="GGJ78127.1"/>
    </source>
</evidence>
<gene>
    <name evidence="2" type="ORF">GCM10010123_05240</name>
</gene>
<proteinExistence type="predicted"/>
<dbReference type="GO" id="GO:0016020">
    <property type="term" value="C:membrane"/>
    <property type="evidence" value="ECO:0007669"/>
    <property type="project" value="TreeGrafter"/>
</dbReference>
<organism evidence="2 3">
    <name type="scientific">Pilimelia anulata</name>
    <dbReference type="NCBI Taxonomy" id="53371"/>
    <lineage>
        <taxon>Bacteria</taxon>
        <taxon>Bacillati</taxon>
        <taxon>Actinomycetota</taxon>
        <taxon>Actinomycetes</taxon>
        <taxon>Micromonosporales</taxon>
        <taxon>Micromonosporaceae</taxon>
        <taxon>Pilimelia</taxon>
    </lineage>
</organism>
<feature type="domain" description="AB hydrolase-1" evidence="1">
    <location>
        <begin position="2"/>
        <end position="227"/>
    </location>
</feature>
<evidence type="ECO:0000313" key="3">
    <source>
        <dbReference type="Proteomes" id="UP000649739"/>
    </source>
</evidence>
<dbReference type="Proteomes" id="UP000649739">
    <property type="component" value="Unassembled WGS sequence"/>
</dbReference>
<dbReference type="InterPro" id="IPR050266">
    <property type="entry name" value="AB_hydrolase_sf"/>
</dbReference>
<dbReference type="PANTHER" id="PTHR43798:SF5">
    <property type="entry name" value="MONOACYLGLYCEROL LIPASE ABHD6"/>
    <property type="match status" value="1"/>
</dbReference>
<evidence type="ECO:0000259" key="1">
    <source>
        <dbReference type="Pfam" id="PF12697"/>
    </source>
</evidence>
<dbReference type="SUPFAM" id="SSF53474">
    <property type="entry name" value="alpha/beta-Hydrolases"/>
    <property type="match status" value="1"/>
</dbReference>